<dbReference type="SUPFAM" id="SSF103190">
    <property type="entry name" value="Sensory domain-like"/>
    <property type="match status" value="1"/>
</dbReference>
<feature type="region of interest" description="Disordered" evidence="6">
    <location>
        <begin position="430"/>
        <end position="457"/>
    </location>
</feature>
<feature type="domain" description="HAMP" evidence="8">
    <location>
        <begin position="358"/>
        <end position="413"/>
    </location>
</feature>
<feature type="transmembrane region" description="Helical" evidence="7">
    <location>
        <begin position="337"/>
        <end position="361"/>
    </location>
</feature>
<keyword evidence="3 7" id="KW-0812">Transmembrane</keyword>
<reference evidence="9 10" key="1">
    <citation type="submission" date="2018-04" db="EMBL/GenBank/DDBJ databases">
        <authorList>
            <person name="Go L.Y."/>
            <person name="Mitchell J.A."/>
        </authorList>
    </citation>
    <scope>NUCLEOTIDE SEQUENCE [LARGE SCALE GENOMIC DNA]</scope>
    <source>
        <strain evidence="9">ULC066bin1</strain>
    </source>
</reference>
<dbReference type="InterPro" id="IPR029151">
    <property type="entry name" value="Sensor-like_sf"/>
</dbReference>
<organism evidence="9 10">
    <name type="scientific">Pseudanabaena frigida</name>
    <dbReference type="NCBI Taxonomy" id="945775"/>
    <lineage>
        <taxon>Bacteria</taxon>
        <taxon>Bacillati</taxon>
        <taxon>Cyanobacteriota</taxon>
        <taxon>Cyanophyceae</taxon>
        <taxon>Pseudanabaenales</taxon>
        <taxon>Pseudanabaenaceae</taxon>
        <taxon>Pseudanabaena</taxon>
    </lineage>
</organism>
<dbReference type="Gene3D" id="3.30.450.20">
    <property type="entry name" value="PAS domain"/>
    <property type="match status" value="1"/>
</dbReference>
<keyword evidence="4 7" id="KW-1133">Transmembrane helix</keyword>
<comment type="subcellular location">
    <subcellularLocation>
        <location evidence="1">Cell membrane</location>
        <topology evidence="1">Multi-pass membrane protein</topology>
    </subcellularLocation>
</comment>
<dbReference type="CDD" id="cd12913">
    <property type="entry name" value="PDC1_MCP_like"/>
    <property type="match status" value="1"/>
</dbReference>
<dbReference type="SMART" id="SM00304">
    <property type="entry name" value="HAMP"/>
    <property type="match status" value="1"/>
</dbReference>
<evidence type="ECO:0000256" key="2">
    <source>
        <dbReference type="ARBA" id="ARBA00022475"/>
    </source>
</evidence>
<feature type="transmembrane region" description="Helical" evidence="7">
    <location>
        <begin position="7"/>
        <end position="28"/>
    </location>
</feature>
<dbReference type="GO" id="GO:0007165">
    <property type="term" value="P:signal transduction"/>
    <property type="evidence" value="ECO:0007669"/>
    <property type="project" value="InterPro"/>
</dbReference>
<gene>
    <name evidence="9" type="ORF">DCF19_19885</name>
</gene>
<evidence type="ECO:0000256" key="6">
    <source>
        <dbReference type="SAM" id="MobiDB-lite"/>
    </source>
</evidence>
<evidence type="ECO:0000256" key="3">
    <source>
        <dbReference type="ARBA" id="ARBA00022692"/>
    </source>
</evidence>
<accession>A0A2W4W0R2</accession>
<dbReference type="CDD" id="cd06225">
    <property type="entry name" value="HAMP"/>
    <property type="match status" value="1"/>
</dbReference>
<feature type="compositionally biased region" description="Polar residues" evidence="6">
    <location>
        <begin position="437"/>
        <end position="457"/>
    </location>
</feature>
<dbReference type="EMBL" id="QBML01000034">
    <property type="protein sequence ID" value="PZO37087.1"/>
    <property type="molecule type" value="Genomic_DNA"/>
</dbReference>
<name>A0A2W4W0R2_9CYAN</name>
<dbReference type="PROSITE" id="PS50885">
    <property type="entry name" value="HAMP"/>
    <property type="match status" value="1"/>
</dbReference>
<evidence type="ECO:0000256" key="4">
    <source>
        <dbReference type="ARBA" id="ARBA00022989"/>
    </source>
</evidence>
<dbReference type="AlphaFoldDB" id="A0A2W4W0R2"/>
<protein>
    <recommendedName>
        <fullName evidence="8">HAMP domain-containing protein</fullName>
    </recommendedName>
</protein>
<keyword evidence="2" id="KW-1003">Cell membrane</keyword>
<keyword evidence="5 7" id="KW-0472">Membrane</keyword>
<dbReference type="Pfam" id="PF00672">
    <property type="entry name" value="HAMP"/>
    <property type="match status" value="1"/>
</dbReference>
<proteinExistence type="predicted"/>
<evidence type="ECO:0000313" key="10">
    <source>
        <dbReference type="Proteomes" id="UP000249467"/>
    </source>
</evidence>
<evidence type="ECO:0000256" key="7">
    <source>
        <dbReference type="SAM" id="Phobius"/>
    </source>
</evidence>
<reference evidence="9 10" key="2">
    <citation type="submission" date="2018-06" db="EMBL/GenBank/DDBJ databases">
        <title>Metagenomic assembly of (sub)arctic Cyanobacteria and their associated microbiome from non-axenic cultures.</title>
        <authorList>
            <person name="Baurain D."/>
        </authorList>
    </citation>
    <scope>NUCLEOTIDE SEQUENCE [LARGE SCALE GENOMIC DNA]</scope>
    <source>
        <strain evidence="9">ULC066bin1</strain>
    </source>
</reference>
<evidence type="ECO:0000256" key="5">
    <source>
        <dbReference type="ARBA" id="ARBA00023136"/>
    </source>
</evidence>
<dbReference type="InterPro" id="IPR033479">
    <property type="entry name" value="dCache_1"/>
</dbReference>
<evidence type="ECO:0000256" key="1">
    <source>
        <dbReference type="ARBA" id="ARBA00004651"/>
    </source>
</evidence>
<dbReference type="Gene3D" id="6.10.340.10">
    <property type="match status" value="1"/>
</dbReference>
<comment type="caution">
    <text evidence="9">The sequence shown here is derived from an EMBL/GenBank/DDBJ whole genome shotgun (WGS) entry which is preliminary data.</text>
</comment>
<dbReference type="SUPFAM" id="SSF158472">
    <property type="entry name" value="HAMP domain-like"/>
    <property type="match status" value="1"/>
</dbReference>
<evidence type="ECO:0000259" key="8">
    <source>
        <dbReference type="PROSITE" id="PS50885"/>
    </source>
</evidence>
<sequence length="457" mass="51389">MSSIRQIFPIVLSIQITVAVGITGWISFNSGERAVQKLTRQLCDNLNSRIEQQITNYFEESVQVSQAVRTSLSNGSVNTSDINQVQKDLFNKSREFDIENIIFYGNEKGAMVGIDRQQDTSKFLLRIRDESTAPNRPTYELSDNGERGKLVMNELYDHRTRPWYTAAKKSGEPIWSSIFVSTVDGELTTTKATPIYSPDGSFQGVAGINISLKQIKQFMKEIRPNDKWNVFLVEANGNLVSTTSDEAVFKKDGNQITRFEVSQSKDPRLQKVGLAVQEKFGGFQNLQSSELIEFESNGEKYIVSTHRLSKDLKLDWSVGIIVPKSIFMQEIDANNNVTVVIIAIMLGINILIGLAIATWLLRPIKNLMNAAKQIEEESFDPEELTSVAQRKDELGQMARVFQEMGSTIAERQQGMKSQLRKLREEKDEAKKAAIASQMGQTNSLQSILSRSRAARNN</sequence>
<dbReference type="InterPro" id="IPR003660">
    <property type="entry name" value="HAMP_dom"/>
</dbReference>
<dbReference type="Proteomes" id="UP000249467">
    <property type="component" value="Unassembled WGS sequence"/>
</dbReference>
<dbReference type="Pfam" id="PF02743">
    <property type="entry name" value="dCache_1"/>
    <property type="match status" value="1"/>
</dbReference>
<dbReference type="GO" id="GO:0005886">
    <property type="term" value="C:plasma membrane"/>
    <property type="evidence" value="ECO:0007669"/>
    <property type="project" value="UniProtKB-SubCell"/>
</dbReference>
<evidence type="ECO:0000313" key="9">
    <source>
        <dbReference type="EMBL" id="PZO37087.1"/>
    </source>
</evidence>